<organism evidence="2">
    <name type="scientific">marine sediment metagenome</name>
    <dbReference type="NCBI Taxonomy" id="412755"/>
    <lineage>
        <taxon>unclassified sequences</taxon>
        <taxon>metagenomes</taxon>
        <taxon>ecological metagenomes</taxon>
    </lineage>
</organism>
<accession>A0A0F8XS84</accession>
<dbReference type="EMBL" id="LAZR01057554">
    <property type="protein sequence ID" value="KKK71828.1"/>
    <property type="molecule type" value="Genomic_DNA"/>
</dbReference>
<feature type="region of interest" description="Disordered" evidence="1">
    <location>
        <begin position="1"/>
        <end position="22"/>
    </location>
</feature>
<comment type="caution">
    <text evidence="2">The sequence shown here is derived from an EMBL/GenBank/DDBJ whole genome shotgun (WGS) entry which is preliminary data.</text>
</comment>
<name>A0A0F8XS84_9ZZZZ</name>
<evidence type="ECO:0000313" key="2">
    <source>
        <dbReference type="EMBL" id="KKK71828.1"/>
    </source>
</evidence>
<reference evidence="2" key="1">
    <citation type="journal article" date="2015" name="Nature">
        <title>Complex archaea that bridge the gap between prokaryotes and eukaryotes.</title>
        <authorList>
            <person name="Spang A."/>
            <person name="Saw J.H."/>
            <person name="Jorgensen S.L."/>
            <person name="Zaremba-Niedzwiedzka K."/>
            <person name="Martijn J."/>
            <person name="Lind A.E."/>
            <person name="van Eijk R."/>
            <person name="Schleper C."/>
            <person name="Guy L."/>
            <person name="Ettema T.J."/>
        </authorList>
    </citation>
    <scope>NUCLEOTIDE SEQUENCE</scope>
</reference>
<protein>
    <recommendedName>
        <fullName evidence="3">Holliday junction resolvase</fullName>
    </recommendedName>
</protein>
<evidence type="ECO:0000256" key="1">
    <source>
        <dbReference type="SAM" id="MobiDB-lite"/>
    </source>
</evidence>
<dbReference type="AlphaFoldDB" id="A0A0F8XS84"/>
<evidence type="ECO:0008006" key="3">
    <source>
        <dbReference type="Google" id="ProtNLM"/>
    </source>
</evidence>
<gene>
    <name evidence="2" type="ORF">LCGC14_2910020</name>
</gene>
<sequence>MSRLSEAARGESRIGKAGRKAEKRTLKSYGAAAVPNSGAANAKGDGTLPGLLMEIKSTQRESLTLKREMLHKIAGEAAAEGVEPCLAIVFTDGGGEPRRGGSWVCIPRDLFEELTDDD</sequence>
<proteinExistence type="predicted"/>